<dbReference type="InterPro" id="IPR010323">
    <property type="entry name" value="DUF924"/>
</dbReference>
<reference evidence="1" key="1">
    <citation type="submission" date="2021-03" db="EMBL/GenBank/DDBJ databases">
        <title>Ottowia sp. 27C isolated from the cloaca of a Giant Asian pond turtle (Heosemys grandis).</title>
        <authorList>
            <person name="Spergser J."/>
            <person name="Busse H.-J."/>
        </authorList>
    </citation>
    <scope>NUCLEOTIDE SEQUENCE</scope>
    <source>
        <strain evidence="1">27C</strain>
    </source>
</reference>
<dbReference type="Gene3D" id="1.25.40.10">
    <property type="entry name" value="Tetratricopeptide repeat domain"/>
    <property type="match status" value="1"/>
</dbReference>
<name>A0A975H4B5_9BURK</name>
<dbReference type="Pfam" id="PF06041">
    <property type="entry name" value="DUF924"/>
    <property type="match status" value="1"/>
</dbReference>
<dbReference type="Proteomes" id="UP000663903">
    <property type="component" value="Chromosome"/>
</dbReference>
<organism evidence="1 2">
    <name type="scientific">Ottowia testudinis</name>
    <dbReference type="NCBI Taxonomy" id="2816950"/>
    <lineage>
        <taxon>Bacteria</taxon>
        <taxon>Pseudomonadati</taxon>
        <taxon>Pseudomonadota</taxon>
        <taxon>Betaproteobacteria</taxon>
        <taxon>Burkholderiales</taxon>
        <taxon>Comamonadaceae</taxon>
        <taxon>Ottowia</taxon>
    </lineage>
</organism>
<evidence type="ECO:0000313" key="1">
    <source>
        <dbReference type="EMBL" id="QTD46684.1"/>
    </source>
</evidence>
<gene>
    <name evidence="1" type="ORF">J1M35_07365</name>
</gene>
<dbReference type="Gene3D" id="1.20.58.320">
    <property type="entry name" value="TPR-like"/>
    <property type="match status" value="1"/>
</dbReference>
<dbReference type="KEGG" id="otd:J1M35_07365"/>
<sequence length="203" mass="22313">MNDAVVTPADVLRFWLGAYPLDAAAMQRVQAQWFRKNEAFDAELRHRFGPTLAAALAGQLNAWANNADGWLALLVVLDQFTRNAFRGQPGSFAGDARALAVAQAGIARGDDQHLPPLARIFCYLPLEHAENADDQARSVALFTALRDAPDALPKPFFDGTLDYARKHQDVIRRFGRFPHRNAILGRASTADERAYLAQPGAGF</sequence>
<dbReference type="EMBL" id="CP071796">
    <property type="protein sequence ID" value="QTD46684.1"/>
    <property type="molecule type" value="Genomic_DNA"/>
</dbReference>
<proteinExistence type="predicted"/>
<keyword evidence="2" id="KW-1185">Reference proteome</keyword>
<evidence type="ECO:0000313" key="2">
    <source>
        <dbReference type="Proteomes" id="UP000663903"/>
    </source>
</evidence>
<dbReference type="AlphaFoldDB" id="A0A975H4B5"/>
<dbReference type="RefSeq" id="WP_208010583.1">
    <property type="nucleotide sequence ID" value="NZ_CP071796.1"/>
</dbReference>
<protein>
    <submittedName>
        <fullName evidence="1">DUF924 domain-containing protein</fullName>
    </submittedName>
</protein>
<accession>A0A975H4B5</accession>
<dbReference type="InterPro" id="IPR011990">
    <property type="entry name" value="TPR-like_helical_dom_sf"/>
</dbReference>
<dbReference type="SUPFAM" id="SSF48452">
    <property type="entry name" value="TPR-like"/>
    <property type="match status" value="1"/>
</dbReference>